<name>A0A812P1P5_9DINO</name>
<evidence type="ECO:0000313" key="4">
    <source>
        <dbReference type="Proteomes" id="UP000604046"/>
    </source>
</evidence>
<keyword evidence="4" id="KW-1185">Reference proteome</keyword>
<protein>
    <recommendedName>
        <fullName evidence="2">KHDC4/BBP-like KH-domain type I domain-containing protein</fullName>
    </recommendedName>
</protein>
<evidence type="ECO:0000259" key="2">
    <source>
        <dbReference type="Pfam" id="PF22675"/>
    </source>
</evidence>
<organism evidence="3 4">
    <name type="scientific">Symbiodinium natans</name>
    <dbReference type="NCBI Taxonomy" id="878477"/>
    <lineage>
        <taxon>Eukaryota</taxon>
        <taxon>Sar</taxon>
        <taxon>Alveolata</taxon>
        <taxon>Dinophyceae</taxon>
        <taxon>Suessiales</taxon>
        <taxon>Symbiodiniaceae</taxon>
        <taxon>Symbiodinium</taxon>
    </lineage>
</organism>
<dbReference type="InterPro" id="IPR055256">
    <property type="entry name" value="KH_1_KHDC4/BBP-like"/>
</dbReference>
<gene>
    <name evidence="3" type="ORF">SNAT2548_LOCUS17860</name>
</gene>
<dbReference type="OrthoDB" id="397265at2759"/>
<evidence type="ECO:0000313" key="3">
    <source>
        <dbReference type="EMBL" id="CAE7341358.1"/>
    </source>
</evidence>
<dbReference type="GO" id="GO:0003723">
    <property type="term" value="F:RNA binding"/>
    <property type="evidence" value="ECO:0007669"/>
    <property type="project" value="InterPro"/>
</dbReference>
<feature type="domain" description="KHDC4/BBP-like KH-domain type I" evidence="2">
    <location>
        <begin position="256"/>
        <end position="325"/>
    </location>
</feature>
<dbReference type="Proteomes" id="UP000604046">
    <property type="component" value="Unassembled WGS sequence"/>
</dbReference>
<dbReference type="Pfam" id="PF22675">
    <property type="entry name" value="KH-I_KHDC4-BBP"/>
    <property type="match status" value="1"/>
</dbReference>
<sequence>MAMCRASSACTSCKSFAHSTGHMEAALPSSVAGELALNMLNSPNDCNEAWTWMGDGSSPRPFPIPLCPCPAMAMPKVWQPLPLPPGNYVVACNGAGQLCVLAPVNGCEHVEVPTLFTKVDFEIPRAQSTGDSEELKSTSAEETDSPRTIPDPLNMMLQRLKNKLEGAEDGGPHVEDEPATTCEKLDLEELEMAMAQEDSEREAALAANDVNGRRMGNEILQLLQQGPDAVVARRCRQGKKQRLCCNFILGMGRDYVPVIIGKRGINTKSIHEKTDCKVRVRGRGSGHREQVSNKEAPANLMLAVTAEASNKTGFLLAVAMSIDLLWTVDKCYRLDSMDRGVCAVNPSFYASVENAELKAELSEALGRDFATLPDYSDVSFYGYR</sequence>
<comment type="caution">
    <text evidence="3">The sequence shown here is derived from an EMBL/GenBank/DDBJ whole genome shotgun (WGS) entry which is preliminary data.</text>
</comment>
<accession>A0A812P1P5</accession>
<dbReference type="EMBL" id="CAJNDS010002126">
    <property type="protein sequence ID" value="CAE7341358.1"/>
    <property type="molecule type" value="Genomic_DNA"/>
</dbReference>
<evidence type="ECO:0000256" key="1">
    <source>
        <dbReference type="SAM" id="MobiDB-lite"/>
    </source>
</evidence>
<dbReference type="AlphaFoldDB" id="A0A812P1P5"/>
<dbReference type="Gene3D" id="3.30.1370.10">
    <property type="entry name" value="K Homology domain, type 1"/>
    <property type="match status" value="1"/>
</dbReference>
<reference evidence="3" key="1">
    <citation type="submission" date="2021-02" db="EMBL/GenBank/DDBJ databases">
        <authorList>
            <person name="Dougan E. K."/>
            <person name="Rhodes N."/>
            <person name="Thang M."/>
            <person name="Chan C."/>
        </authorList>
    </citation>
    <scope>NUCLEOTIDE SEQUENCE</scope>
</reference>
<proteinExistence type="predicted"/>
<dbReference type="InterPro" id="IPR036612">
    <property type="entry name" value="KH_dom_type_1_sf"/>
</dbReference>
<feature type="region of interest" description="Disordered" evidence="1">
    <location>
        <begin position="127"/>
        <end position="152"/>
    </location>
</feature>
<dbReference type="SUPFAM" id="SSF54791">
    <property type="entry name" value="Eukaryotic type KH-domain (KH-domain type I)"/>
    <property type="match status" value="1"/>
</dbReference>